<evidence type="ECO:0000256" key="2">
    <source>
        <dbReference type="ARBA" id="ARBA00022448"/>
    </source>
</evidence>
<dbReference type="Proteomes" id="UP000054695">
    <property type="component" value="Unassembled WGS sequence"/>
</dbReference>
<proteinExistence type="predicted"/>
<evidence type="ECO:0000313" key="10">
    <source>
        <dbReference type="Proteomes" id="UP000054695"/>
    </source>
</evidence>
<dbReference type="EMBL" id="LNXU01000017">
    <property type="protein sequence ID" value="KTC74041.1"/>
    <property type="molecule type" value="Genomic_DNA"/>
</dbReference>
<keyword evidence="5 7" id="KW-1133">Transmembrane helix</keyword>
<dbReference type="AlphaFoldDB" id="A0A0W0RSK9"/>
<evidence type="ECO:0000259" key="8">
    <source>
        <dbReference type="Pfam" id="PF02687"/>
    </source>
</evidence>
<evidence type="ECO:0000256" key="4">
    <source>
        <dbReference type="ARBA" id="ARBA00022692"/>
    </source>
</evidence>
<dbReference type="Pfam" id="PF02687">
    <property type="entry name" value="FtsX"/>
    <property type="match status" value="1"/>
</dbReference>
<name>A0A0W0RSK9_LEGBO</name>
<dbReference type="STRING" id="447.Lboz_1481"/>
<evidence type="ECO:0000256" key="7">
    <source>
        <dbReference type="SAM" id="Phobius"/>
    </source>
</evidence>
<keyword evidence="2" id="KW-0813">Transport</keyword>
<sequence length="414" mass="46853">MLLWLRINILGLPQRTKFREMIRRIAGSLFNVRHINLFSVAFKMLVNSKRKFIGMVIGATFSAFIIMQQPAIYQGVTERIIAPIRAVTGVDLWVMTDSSFTFADPVRFRPIDIYRVRSIPGVLWAKQIYRTWQTMIHRETSKITTWELVGVDPDTLLGLPETMIAGARSAIHRANSIIIDGYALKQFETPNKKSLRLGDKLIEGQNKWVITGITKPLRTYMYEPKAYITSNHIPDISHKSSFILVKVKPSSNPYQVAYEIRKATGFLPLTPSQFIDRANKFFREKTPIVIAFIAIAIVGFIIGLVMMWQIFTNFVLTHLHQFGMLKMLGVSSSSLTHMVLFQASITGGLGYILGLALTALFGFIFHDSTVAFHLTWQIILLGALGSTIVIVFSSYFAILKVLRLDTVELCRDSN</sequence>
<dbReference type="InterPro" id="IPR003838">
    <property type="entry name" value="ABC3_permease_C"/>
</dbReference>
<organism evidence="9 10">
    <name type="scientific">Legionella bozemanae</name>
    <name type="common">Fluoribacter bozemanae</name>
    <dbReference type="NCBI Taxonomy" id="447"/>
    <lineage>
        <taxon>Bacteria</taxon>
        <taxon>Pseudomonadati</taxon>
        <taxon>Pseudomonadota</taxon>
        <taxon>Gammaproteobacteria</taxon>
        <taxon>Legionellales</taxon>
        <taxon>Legionellaceae</taxon>
        <taxon>Legionella</taxon>
    </lineage>
</organism>
<keyword evidence="10" id="KW-1185">Reference proteome</keyword>
<keyword evidence="3" id="KW-1003">Cell membrane</keyword>
<feature type="domain" description="ABC3 transporter permease C-terminal" evidence="8">
    <location>
        <begin position="294"/>
        <end position="404"/>
    </location>
</feature>
<gene>
    <name evidence="9" type="ORF">Lboz_1481</name>
</gene>
<dbReference type="RefSeq" id="WP_064115096.1">
    <property type="nucleotide sequence ID" value="NZ_UGGY01000001.1"/>
</dbReference>
<feature type="transmembrane region" description="Helical" evidence="7">
    <location>
        <begin position="288"/>
        <end position="311"/>
    </location>
</feature>
<evidence type="ECO:0000256" key="1">
    <source>
        <dbReference type="ARBA" id="ARBA00004651"/>
    </source>
</evidence>
<feature type="transmembrane region" description="Helical" evidence="7">
    <location>
        <begin position="348"/>
        <end position="366"/>
    </location>
</feature>
<dbReference type="GO" id="GO:0005886">
    <property type="term" value="C:plasma membrane"/>
    <property type="evidence" value="ECO:0007669"/>
    <property type="project" value="UniProtKB-SubCell"/>
</dbReference>
<reference evidence="9 10" key="1">
    <citation type="submission" date="2015-11" db="EMBL/GenBank/DDBJ databases">
        <title>Genomic analysis of 38 Legionella species identifies large and diverse effector repertoires.</title>
        <authorList>
            <person name="Burstein D."/>
            <person name="Amaro F."/>
            <person name="Zusman T."/>
            <person name="Lifshitz Z."/>
            <person name="Cohen O."/>
            <person name="Gilbert J.A."/>
            <person name="Pupko T."/>
            <person name="Shuman H.A."/>
            <person name="Segal G."/>
        </authorList>
    </citation>
    <scope>NUCLEOTIDE SEQUENCE [LARGE SCALE GENOMIC DNA]</scope>
    <source>
        <strain evidence="9 10">WIGA</strain>
    </source>
</reference>
<comment type="caution">
    <text evidence="9">The sequence shown here is derived from an EMBL/GenBank/DDBJ whole genome shotgun (WGS) entry which is preliminary data.</text>
</comment>
<evidence type="ECO:0000313" key="9">
    <source>
        <dbReference type="EMBL" id="KTC74041.1"/>
    </source>
</evidence>
<keyword evidence="6 7" id="KW-0472">Membrane</keyword>
<dbReference type="OrthoDB" id="127862at2"/>
<evidence type="ECO:0000256" key="6">
    <source>
        <dbReference type="ARBA" id="ARBA00023136"/>
    </source>
</evidence>
<dbReference type="InterPro" id="IPR051125">
    <property type="entry name" value="ABC-4/HrtB_transporter"/>
</dbReference>
<evidence type="ECO:0000256" key="3">
    <source>
        <dbReference type="ARBA" id="ARBA00022475"/>
    </source>
</evidence>
<accession>A0A0W0RSK9</accession>
<evidence type="ECO:0000256" key="5">
    <source>
        <dbReference type="ARBA" id="ARBA00022989"/>
    </source>
</evidence>
<comment type="subcellular location">
    <subcellularLocation>
        <location evidence="1">Cell membrane</location>
        <topology evidence="1">Multi-pass membrane protein</topology>
    </subcellularLocation>
</comment>
<dbReference type="PATRIC" id="fig|447.4.peg.1583"/>
<dbReference type="PANTHER" id="PTHR43738">
    <property type="entry name" value="ABC TRANSPORTER, MEMBRANE PROTEIN"/>
    <property type="match status" value="1"/>
</dbReference>
<protein>
    <submittedName>
        <fullName evidence="9">FtsX-like permease family protein</fullName>
    </submittedName>
</protein>
<dbReference type="PANTHER" id="PTHR43738:SF1">
    <property type="entry name" value="HEMIN TRANSPORT SYSTEM PERMEASE PROTEIN HRTB-RELATED"/>
    <property type="match status" value="1"/>
</dbReference>
<keyword evidence="4 7" id="KW-0812">Transmembrane</keyword>
<feature type="transmembrane region" description="Helical" evidence="7">
    <location>
        <begin position="378"/>
        <end position="398"/>
    </location>
</feature>